<proteinExistence type="predicted"/>
<reference evidence="1 2" key="1">
    <citation type="submission" date="2019-09" db="EMBL/GenBank/DDBJ databases">
        <title>Chitinophaga ginsengihumi sp. nov., isolated from soil of ginseng rhizosphere.</title>
        <authorList>
            <person name="Lee J."/>
        </authorList>
    </citation>
    <scope>NUCLEOTIDE SEQUENCE [LARGE SCALE GENOMIC DNA]</scope>
    <source>
        <strain evidence="1 2">BN140078</strain>
    </source>
</reference>
<dbReference type="RefSeq" id="WP_149840099.1">
    <property type="nucleotide sequence ID" value="NZ_VUOC01000004.1"/>
</dbReference>
<sequence length="358" mass="41910">MENKGLLFIPDISGFTRFVNETEIEHSRFIIQELLEILINANETGLEISEIEGDAILFYKFGSPLELQKLYGQVEKMFTAFHRHLYAYEHRRLCQCSACVSAIDLSLKVISHYGEFTSYNVKNFSKLIGKDIIVAHQLLKNDIDQHEYWLVTESLLQDEQPAGLTQWMRWNTSAKQTETGNIPFHYTQLSALKDDIREDASPELEPADKIKMVSVSREYNVDIKSLYYTTVHFEFRHRWQEGVKLVDEVNHFLPGVGTRHRVVTEHGQEFVYTSSFFYDPATRIVFGETDEKKRQVTHYILDKIDEQTTRLTLEHYIARDPVRQFLFKLTKQAKMEAAFYHSLQKLEVLLPEIEVPEF</sequence>
<protein>
    <submittedName>
        <fullName evidence="1">DUF2652 domain-containing protein</fullName>
    </submittedName>
</protein>
<dbReference type="Proteomes" id="UP000324611">
    <property type="component" value="Unassembled WGS sequence"/>
</dbReference>
<dbReference type="EMBL" id="VUOC01000004">
    <property type="protein sequence ID" value="KAA2238920.1"/>
    <property type="molecule type" value="Genomic_DNA"/>
</dbReference>
<dbReference type="AlphaFoldDB" id="A0A5B2VK04"/>
<reference evidence="1 2" key="2">
    <citation type="submission" date="2019-09" db="EMBL/GenBank/DDBJ databases">
        <authorList>
            <person name="Jin C."/>
        </authorList>
    </citation>
    <scope>NUCLEOTIDE SEQUENCE [LARGE SCALE GENOMIC DNA]</scope>
    <source>
        <strain evidence="1 2">BN140078</strain>
    </source>
</reference>
<evidence type="ECO:0000313" key="1">
    <source>
        <dbReference type="EMBL" id="KAA2238920.1"/>
    </source>
</evidence>
<evidence type="ECO:0000313" key="2">
    <source>
        <dbReference type="Proteomes" id="UP000324611"/>
    </source>
</evidence>
<comment type="caution">
    <text evidence="1">The sequence shown here is derived from an EMBL/GenBank/DDBJ whole genome shotgun (WGS) entry which is preliminary data.</text>
</comment>
<name>A0A5B2VK04_9BACT</name>
<gene>
    <name evidence="1" type="ORF">F0L74_22150</name>
</gene>
<dbReference type="SUPFAM" id="SSF55961">
    <property type="entry name" value="Bet v1-like"/>
    <property type="match status" value="1"/>
</dbReference>
<accession>A0A5B2VK04</accession>
<dbReference type="Pfam" id="PF10851">
    <property type="entry name" value="DUF2652"/>
    <property type="match status" value="1"/>
</dbReference>
<dbReference type="InterPro" id="IPR020503">
    <property type="entry name" value="Uncharacterised_Rv2561"/>
</dbReference>
<organism evidence="1 2">
    <name type="scientific">Chitinophaga agrisoli</name>
    <dbReference type="NCBI Taxonomy" id="2607653"/>
    <lineage>
        <taxon>Bacteria</taxon>
        <taxon>Pseudomonadati</taxon>
        <taxon>Bacteroidota</taxon>
        <taxon>Chitinophagia</taxon>
        <taxon>Chitinophagales</taxon>
        <taxon>Chitinophagaceae</taxon>
        <taxon>Chitinophaga</taxon>
    </lineage>
</organism>
<keyword evidence="2" id="KW-1185">Reference proteome</keyword>